<evidence type="ECO:0000259" key="2">
    <source>
        <dbReference type="SMART" id="SM01283"/>
    </source>
</evidence>
<dbReference type="PANTHER" id="PTHR22739:SF18">
    <property type="entry name" value="COSTARS DOMAIN-CONTAINING PROTEIN"/>
    <property type="match status" value="1"/>
</dbReference>
<dbReference type="InterPro" id="IPR027817">
    <property type="entry name" value="Costars_dom"/>
</dbReference>
<keyword evidence="1" id="KW-1133">Transmembrane helix</keyword>
<protein>
    <submittedName>
        <fullName evidence="4">Costars domain-containing protein</fullName>
    </submittedName>
</protein>
<proteinExistence type="predicted"/>
<evidence type="ECO:0000313" key="3">
    <source>
        <dbReference type="Proteomes" id="UP000038045"/>
    </source>
</evidence>
<organism evidence="3 4">
    <name type="scientific">Parastrongyloides trichosuri</name>
    <name type="common">Possum-specific nematode worm</name>
    <dbReference type="NCBI Taxonomy" id="131310"/>
    <lineage>
        <taxon>Eukaryota</taxon>
        <taxon>Metazoa</taxon>
        <taxon>Ecdysozoa</taxon>
        <taxon>Nematoda</taxon>
        <taxon>Chromadorea</taxon>
        <taxon>Rhabditida</taxon>
        <taxon>Tylenchina</taxon>
        <taxon>Panagrolaimomorpha</taxon>
        <taxon>Strongyloidoidea</taxon>
        <taxon>Strongyloididae</taxon>
        <taxon>Parastrongyloides</taxon>
    </lineage>
</organism>
<sequence>MSIAHSQPNIRWIFQEMIGIGVGLFFFVDSTLIMLFCSIQWGHFAWICSTITSSICTVLLAVDFYVMSKKHHENPEITTTDSLAIKFEKEKPLIGVEKEIENKWKEIKKKRSRKSNDVIKRGNNKLRRIISDVEINNESNKEIPKKNENKLLNKSNSISDVMDKFKNLEIKEKESSIRDVYSSNYKPIKLSKNDPEYGTPIPGTLTEMRAKKASKHIAKEMGIMCQVIEEYGTFNKSIGQIQITFGELFNVYTYISDKVVGILLRARKHNMVHFDGEMLFQRRDEDKVITLLLDHDEIINAIKNA</sequence>
<dbReference type="GO" id="GO:0003779">
    <property type="term" value="F:actin binding"/>
    <property type="evidence" value="ECO:0007669"/>
    <property type="project" value="InterPro"/>
</dbReference>
<keyword evidence="1" id="KW-0472">Membrane</keyword>
<feature type="transmembrane region" description="Helical" evidence="1">
    <location>
        <begin position="43"/>
        <end position="66"/>
    </location>
</feature>
<dbReference type="GO" id="GO:0035025">
    <property type="term" value="P:positive regulation of Rho protein signal transduction"/>
    <property type="evidence" value="ECO:0007669"/>
    <property type="project" value="InterPro"/>
</dbReference>
<keyword evidence="1" id="KW-0812">Transmembrane</keyword>
<dbReference type="Gene3D" id="1.10.10.1540">
    <property type="entry name" value="Costar domain"/>
    <property type="match status" value="1"/>
</dbReference>
<dbReference type="Proteomes" id="UP000038045">
    <property type="component" value="Unplaced"/>
</dbReference>
<dbReference type="SMART" id="SM01283">
    <property type="entry name" value="Costars"/>
    <property type="match status" value="1"/>
</dbReference>
<dbReference type="PANTHER" id="PTHR22739">
    <property type="entry name" value="STRIATED MUSCLE ACTIVATOR OF RHO-DEPENDENT SIGNALING-RELATED"/>
    <property type="match status" value="1"/>
</dbReference>
<evidence type="ECO:0000313" key="4">
    <source>
        <dbReference type="WBParaSite" id="PTRK_0000608700.1"/>
    </source>
</evidence>
<dbReference type="InterPro" id="IPR038095">
    <property type="entry name" value="Costars_sf"/>
</dbReference>
<keyword evidence="3" id="KW-1185">Reference proteome</keyword>
<dbReference type="Pfam" id="PF14705">
    <property type="entry name" value="Costars"/>
    <property type="match status" value="1"/>
</dbReference>
<accession>A0A0N4ZEI8</accession>
<dbReference type="GO" id="GO:0045944">
    <property type="term" value="P:positive regulation of transcription by RNA polymerase II"/>
    <property type="evidence" value="ECO:0007669"/>
    <property type="project" value="TreeGrafter"/>
</dbReference>
<dbReference type="AlphaFoldDB" id="A0A0N4ZEI8"/>
<feature type="domain" description="Costars" evidence="2">
    <location>
        <begin position="215"/>
        <end position="292"/>
    </location>
</feature>
<evidence type="ECO:0000256" key="1">
    <source>
        <dbReference type="SAM" id="Phobius"/>
    </source>
</evidence>
<feature type="transmembrane region" description="Helical" evidence="1">
    <location>
        <begin position="12"/>
        <end position="37"/>
    </location>
</feature>
<dbReference type="GO" id="GO:0030017">
    <property type="term" value="C:sarcomere"/>
    <property type="evidence" value="ECO:0007669"/>
    <property type="project" value="TreeGrafter"/>
</dbReference>
<reference evidence="4" key="1">
    <citation type="submission" date="2017-02" db="UniProtKB">
        <authorList>
            <consortium name="WormBaseParasite"/>
        </authorList>
    </citation>
    <scope>IDENTIFICATION</scope>
</reference>
<dbReference type="InterPro" id="IPR026111">
    <property type="entry name" value="Abra"/>
</dbReference>
<dbReference type="WBParaSite" id="PTRK_0000608700.1">
    <property type="protein sequence ID" value="PTRK_0000608700.1"/>
    <property type="gene ID" value="PTRK_0000608700"/>
</dbReference>
<name>A0A0N4ZEI8_PARTI</name>